<gene>
    <name evidence="2" type="ORF">GCM10010411_61700</name>
</gene>
<evidence type="ECO:0000313" key="2">
    <source>
        <dbReference type="EMBL" id="GAA2617999.1"/>
    </source>
</evidence>
<sequence length="64" mass="6745">MLVSGRPVHPQGLRNAEDGGTEAAGRGAREIRRLWTRRRSIGLGTVSAGTRQSGGKAFGAFGHD</sequence>
<evidence type="ECO:0000313" key="3">
    <source>
        <dbReference type="Proteomes" id="UP001501509"/>
    </source>
</evidence>
<proteinExistence type="predicted"/>
<reference evidence="3" key="1">
    <citation type="journal article" date="2019" name="Int. J. Syst. Evol. Microbiol.">
        <title>The Global Catalogue of Microorganisms (GCM) 10K type strain sequencing project: providing services to taxonomists for standard genome sequencing and annotation.</title>
        <authorList>
            <consortium name="The Broad Institute Genomics Platform"/>
            <consortium name="The Broad Institute Genome Sequencing Center for Infectious Disease"/>
            <person name="Wu L."/>
            <person name="Ma J."/>
        </authorList>
    </citation>
    <scope>NUCLEOTIDE SEQUENCE [LARGE SCALE GENOMIC DNA]</scope>
    <source>
        <strain evidence="3">JCM 6833</strain>
    </source>
</reference>
<keyword evidence="3" id="KW-1185">Reference proteome</keyword>
<evidence type="ECO:0000256" key="1">
    <source>
        <dbReference type="SAM" id="MobiDB-lite"/>
    </source>
</evidence>
<protein>
    <submittedName>
        <fullName evidence="2">Uncharacterized protein</fullName>
    </submittedName>
</protein>
<accession>A0ABP6CEX5</accession>
<feature type="region of interest" description="Disordered" evidence="1">
    <location>
        <begin position="1"/>
        <end position="28"/>
    </location>
</feature>
<comment type="caution">
    <text evidence="2">The sequence shown here is derived from an EMBL/GenBank/DDBJ whole genome shotgun (WGS) entry which is preliminary data.</text>
</comment>
<dbReference type="Proteomes" id="UP001501509">
    <property type="component" value="Unassembled WGS sequence"/>
</dbReference>
<organism evidence="2 3">
    <name type="scientific">Actinomadura fulvescens</name>
    <dbReference type="NCBI Taxonomy" id="46160"/>
    <lineage>
        <taxon>Bacteria</taxon>
        <taxon>Bacillati</taxon>
        <taxon>Actinomycetota</taxon>
        <taxon>Actinomycetes</taxon>
        <taxon>Streptosporangiales</taxon>
        <taxon>Thermomonosporaceae</taxon>
        <taxon>Actinomadura</taxon>
    </lineage>
</organism>
<name>A0ABP6CEX5_9ACTN</name>
<dbReference type="EMBL" id="BAAATD010000009">
    <property type="protein sequence ID" value="GAA2617999.1"/>
    <property type="molecule type" value="Genomic_DNA"/>
</dbReference>